<evidence type="ECO:0000313" key="1">
    <source>
        <dbReference type="EMBL" id="AVH40328.1"/>
    </source>
</evidence>
<dbReference type="AlphaFoldDB" id="A0A2L2L7U0"/>
<name>A0A2L2L7U0_AGRTU</name>
<reference evidence="1 2" key="1">
    <citation type="submission" date="2018-02" db="EMBL/GenBank/DDBJ databases">
        <title>Complete genome sequence of Agrobacterium tumefaciens 1D1609.</title>
        <authorList>
            <person name="Cho S.-T."/>
            <person name="Haryono M."/>
            <person name="Chang H.-H."/>
            <person name="Santos M.N."/>
            <person name="Lai E.-M."/>
            <person name="Kuo C.-H."/>
        </authorList>
    </citation>
    <scope>NUCLEOTIDE SEQUENCE [LARGE SCALE GENOMIC DNA]</scope>
    <source>
        <strain evidence="1 2">1D1609</strain>
    </source>
</reference>
<dbReference type="EMBL" id="CP026924">
    <property type="protein sequence ID" value="AVH40328.1"/>
    <property type="molecule type" value="Genomic_DNA"/>
</dbReference>
<proteinExistence type="predicted"/>
<gene>
    <name evidence="1" type="ORF">At1D1609_02720</name>
</gene>
<dbReference type="RefSeq" id="WP_233282647.1">
    <property type="nucleotide sequence ID" value="NZ_CP026924.1"/>
</dbReference>
<dbReference type="Pfam" id="PF18728">
    <property type="entry name" value="HEPN_AbiV"/>
    <property type="match status" value="1"/>
</dbReference>
<evidence type="ECO:0008006" key="3">
    <source>
        <dbReference type="Google" id="ProtNLM"/>
    </source>
</evidence>
<accession>A0A2L2L7U0</accession>
<protein>
    <recommendedName>
        <fullName evidence="3">AbiV family abortive infection protein</fullName>
    </recommendedName>
</protein>
<evidence type="ECO:0000313" key="2">
    <source>
        <dbReference type="Proteomes" id="UP000237717"/>
    </source>
</evidence>
<dbReference type="Proteomes" id="UP000237717">
    <property type="component" value="Chromosome I"/>
</dbReference>
<dbReference type="NCBIfam" id="TIGR04498">
    <property type="entry name" value="AbiV_defense"/>
    <property type="match status" value="1"/>
</dbReference>
<dbReference type="InterPro" id="IPR030987">
    <property type="entry name" value="AbiV"/>
</dbReference>
<organism evidence="1 2">
    <name type="scientific">Agrobacterium tumefaciens</name>
    <dbReference type="NCBI Taxonomy" id="358"/>
    <lineage>
        <taxon>Bacteria</taxon>
        <taxon>Pseudomonadati</taxon>
        <taxon>Pseudomonadota</taxon>
        <taxon>Alphaproteobacteria</taxon>
        <taxon>Hyphomicrobiales</taxon>
        <taxon>Rhizobiaceae</taxon>
        <taxon>Rhizobium/Agrobacterium group</taxon>
        <taxon>Agrobacterium</taxon>
        <taxon>Agrobacterium tumefaciens complex</taxon>
    </lineage>
</organism>
<sequence>MNDIKREDRGEKAAKGDQAPLAVLVRGAEKTFDNAERLFFEAELLAKAGAVARALCLHQISLEECSKVNNLGAWAVSLVLGFEVDQKKVLAAFGRHAAKNKSNAYMLKGSEAETDAKARGDWEATMEAFRQTQDEFHETSNRAKNASLYVDWVDGEFTAPSERITKEMLAEITERNAEFLGYAQSGLKMLKRLETSPDVMKGLLTPFVEQAEKLREEKPDDLMGAMEALLSGFLEEGKQKLKG</sequence>